<feature type="compositionally biased region" description="Low complexity" evidence="1">
    <location>
        <begin position="18"/>
        <end position="27"/>
    </location>
</feature>
<evidence type="ECO:0000256" key="1">
    <source>
        <dbReference type="SAM" id="MobiDB-lite"/>
    </source>
</evidence>
<feature type="transmembrane region" description="Helical" evidence="2">
    <location>
        <begin position="280"/>
        <end position="299"/>
    </location>
</feature>
<comment type="caution">
    <text evidence="3">The sequence shown here is derived from an EMBL/GenBank/DDBJ whole genome shotgun (WGS) entry which is preliminary data.</text>
</comment>
<feature type="transmembrane region" description="Helical" evidence="2">
    <location>
        <begin position="32"/>
        <end position="50"/>
    </location>
</feature>
<evidence type="ECO:0000313" key="4">
    <source>
        <dbReference type="Proteomes" id="UP001596292"/>
    </source>
</evidence>
<reference evidence="4" key="1">
    <citation type="journal article" date="2019" name="Int. J. Syst. Evol. Microbiol.">
        <title>The Global Catalogue of Microorganisms (GCM) 10K type strain sequencing project: providing services to taxonomists for standard genome sequencing and annotation.</title>
        <authorList>
            <consortium name="The Broad Institute Genomics Platform"/>
            <consortium name="The Broad Institute Genome Sequencing Center for Infectious Disease"/>
            <person name="Wu L."/>
            <person name="Ma J."/>
        </authorList>
    </citation>
    <scope>NUCLEOTIDE SEQUENCE [LARGE SCALE GENOMIC DNA]</scope>
    <source>
        <strain evidence="4">CCUG 48316</strain>
    </source>
</reference>
<dbReference type="Proteomes" id="UP001596292">
    <property type="component" value="Unassembled WGS sequence"/>
</dbReference>
<keyword evidence="2" id="KW-0812">Transmembrane</keyword>
<feature type="region of interest" description="Disordered" evidence="1">
    <location>
        <begin position="1"/>
        <end position="27"/>
    </location>
</feature>
<name>A0ABW2BNC4_9HYPH</name>
<keyword evidence="2" id="KW-0472">Membrane</keyword>
<keyword evidence="2" id="KW-1133">Transmembrane helix</keyword>
<gene>
    <name evidence="3" type="ORF">ACFQE0_21635</name>
</gene>
<evidence type="ECO:0000256" key="2">
    <source>
        <dbReference type="SAM" id="Phobius"/>
    </source>
</evidence>
<keyword evidence="4" id="KW-1185">Reference proteome</keyword>
<accession>A0ABW2BNC4</accession>
<sequence>MHATGSAKGWGAEGGSAGARAPGSASSNPRRLLAAVALVIIGGMWTYTAWTIHDLRRHATDNARHDAASLLSTTERAIARDIELYDLSLQTVSSRMLLPALEGVSPEVRQLALFDRVSQARGYGSILVLDAAGRAYLDSSSVVPRRLDGSDRLYFTHHRDDPKSGLFIGRPWRTRLSGREMIPLSRRFSYADGTFAGVIVGAIELSYFREVFDRLKGDSAFTVSLDFSDGSVVMNSGALPVADDAQGLRHSQQVEPWPLTLSVFLPASAIERAWRPQSQFVIALASFLSLAILGVLVLLHREFTRRERAEHQALEAQDERSGSPPPMR</sequence>
<proteinExistence type="predicted"/>
<dbReference type="CDD" id="cd12914">
    <property type="entry name" value="PDC1_DGC_like"/>
    <property type="match status" value="1"/>
</dbReference>
<dbReference type="Gene3D" id="3.30.450.20">
    <property type="entry name" value="PAS domain"/>
    <property type="match status" value="1"/>
</dbReference>
<evidence type="ECO:0000313" key="3">
    <source>
        <dbReference type="EMBL" id="MFC6791964.1"/>
    </source>
</evidence>
<dbReference type="RefSeq" id="WP_378973342.1">
    <property type="nucleotide sequence ID" value="NZ_JBHSWN010000001.1"/>
</dbReference>
<feature type="compositionally biased region" description="Low complexity" evidence="1">
    <location>
        <begin position="1"/>
        <end position="10"/>
    </location>
</feature>
<organism evidence="3 4">
    <name type="scientific">Methylobacterium komagatae</name>
    <dbReference type="NCBI Taxonomy" id="374425"/>
    <lineage>
        <taxon>Bacteria</taxon>
        <taxon>Pseudomonadati</taxon>
        <taxon>Pseudomonadota</taxon>
        <taxon>Alphaproteobacteria</taxon>
        <taxon>Hyphomicrobiales</taxon>
        <taxon>Methylobacteriaceae</taxon>
        <taxon>Methylobacterium</taxon>
    </lineage>
</organism>
<dbReference type="EMBL" id="JBHSWN010000001">
    <property type="protein sequence ID" value="MFC6791964.1"/>
    <property type="molecule type" value="Genomic_DNA"/>
</dbReference>
<protein>
    <submittedName>
        <fullName evidence="3">Uncharacterized protein</fullName>
    </submittedName>
</protein>